<keyword evidence="9 10" id="KW-1208">Phospholipid metabolism</keyword>
<comment type="subunit">
    <text evidence="10">Probably interacts with PlsX.</text>
</comment>
<sequence length="218" mass="22840">MLLLLLQILAAYLIGSIPTGYWIGKARGIDVRKVGSCSTGATNVYRSVGKLAGIATLIIDLLKGLLPVIYSQKISHELALNVGNLAFNLSDIAPVLVALTTIIGHSKSIFLGMQGGKSAATGLGTMLALSPPAGGLTFATWLIVVFTSKIVSLASMTAAVANVGYMIFFQAPRAFVIYSVIGCLYVVIRHKANIKRLMNGTEAKITAAKTTAAKSGDK</sequence>
<dbReference type="EMBL" id="JAFLCK010000002">
    <property type="protein sequence ID" value="MBN8659183.1"/>
    <property type="molecule type" value="Genomic_DNA"/>
</dbReference>
<feature type="transmembrane region" description="Helical" evidence="10">
    <location>
        <begin position="51"/>
        <end position="70"/>
    </location>
</feature>
<evidence type="ECO:0000256" key="2">
    <source>
        <dbReference type="ARBA" id="ARBA00022516"/>
    </source>
</evidence>
<organism evidence="11 12">
    <name type="scientific">Candidatus Obscuribacter phosphatis</name>
    <dbReference type="NCBI Taxonomy" id="1906157"/>
    <lineage>
        <taxon>Bacteria</taxon>
        <taxon>Bacillati</taxon>
        <taxon>Candidatus Melainabacteria</taxon>
        <taxon>Candidatus Obscuribacterales</taxon>
        <taxon>Candidatus Obscuribacteraceae</taxon>
        <taxon>Candidatus Obscuribacter</taxon>
    </lineage>
</organism>
<keyword evidence="3 10" id="KW-0808">Transferase</keyword>
<evidence type="ECO:0000256" key="6">
    <source>
        <dbReference type="ARBA" id="ARBA00023098"/>
    </source>
</evidence>
<comment type="caution">
    <text evidence="10">Lacks conserved residue(s) required for the propagation of feature annotation.</text>
</comment>
<protein>
    <recommendedName>
        <fullName evidence="10">Glycerol-3-phosphate acyltransferase</fullName>
    </recommendedName>
    <alternativeName>
        <fullName evidence="10">Acyl-PO4 G3P acyltransferase</fullName>
    </alternativeName>
    <alternativeName>
        <fullName evidence="10">Acyl-phosphate--glycerol-3-phosphate acyltransferase</fullName>
    </alternativeName>
    <alternativeName>
        <fullName evidence="10">G3P acyltransferase</fullName>
        <shortName evidence="10">GPAT</shortName>
        <ecNumber evidence="10">2.3.1.275</ecNumber>
    </alternativeName>
    <alternativeName>
        <fullName evidence="10">Lysophosphatidic acid synthase</fullName>
        <shortName evidence="10">LPA synthase</shortName>
    </alternativeName>
</protein>
<dbReference type="PANTHER" id="PTHR30309">
    <property type="entry name" value="INNER MEMBRANE PROTEIN YGIH"/>
    <property type="match status" value="1"/>
</dbReference>
<dbReference type="GO" id="GO:0008654">
    <property type="term" value="P:phospholipid biosynthetic process"/>
    <property type="evidence" value="ECO:0007669"/>
    <property type="project" value="UniProtKB-UniRule"/>
</dbReference>
<evidence type="ECO:0000313" key="11">
    <source>
        <dbReference type="EMBL" id="MBN8659183.1"/>
    </source>
</evidence>
<feature type="transmembrane region" description="Helical" evidence="10">
    <location>
        <begin position="82"/>
        <end position="103"/>
    </location>
</feature>
<dbReference type="HAMAP" id="MF_01043">
    <property type="entry name" value="PlsY"/>
    <property type="match status" value="1"/>
</dbReference>
<comment type="catalytic activity">
    <reaction evidence="10">
        <text>an acyl phosphate + sn-glycerol 3-phosphate = a 1-acyl-sn-glycero-3-phosphate + phosphate</text>
        <dbReference type="Rhea" id="RHEA:34075"/>
        <dbReference type="ChEBI" id="CHEBI:43474"/>
        <dbReference type="ChEBI" id="CHEBI:57597"/>
        <dbReference type="ChEBI" id="CHEBI:57970"/>
        <dbReference type="ChEBI" id="CHEBI:59918"/>
        <dbReference type="EC" id="2.3.1.275"/>
    </reaction>
</comment>
<comment type="caution">
    <text evidence="11">The sequence shown here is derived from an EMBL/GenBank/DDBJ whole genome shotgun (WGS) entry which is preliminary data.</text>
</comment>
<accession>A0A8J7PC27</accession>
<evidence type="ECO:0000313" key="12">
    <source>
        <dbReference type="Proteomes" id="UP000664277"/>
    </source>
</evidence>
<dbReference type="EC" id="2.3.1.275" evidence="10"/>
<evidence type="ECO:0000256" key="3">
    <source>
        <dbReference type="ARBA" id="ARBA00022679"/>
    </source>
</evidence>
<keyword evidence="11" id="KW-0012">Acyltransferase</keyword>
<evidence type="ECO:0000256" key="1">
    <source>
        <dbReference type="ARBA" id="ARBA00022475"/>
    </source>
</evidence>
<evidence type="ECO:0000256" key="8">
    <source>
        <dbReference type="ARBA" id="ARBA00023209"/>
    </source>
</evidence>
<dbReference type="Proteomes" id="UP000664277">
    <property type="component" value="Unassembled WGS sequence"/>
</dbReference>
<dbReference type="GO" id="GO:0043772">
    <property type="term" value="F:acyl-phosphate glycerol-3-phosphate acyltransferase activity"/>
    <property type="evidence" value="ECO:0007669"/>
    <property type="project" value="UniProtKB-UniRule"/>
</dbReference>
<reference evidence="11" key="1">
    <citation type="submission" date="2021-02" db="EMBL/GenBank/DDBJ databases">
        <title>Genome-Resolved Metagenomics of a Microbial Community Performing Photosynthetic Biological Nutrient Removal.</title>
        <authorList>
            <person name="Mcdaniel E.A."/>
        </authorList>
    </citation>
    <scope>NUCLEOTIDE SEQUENCE</scope>
    <source>
        <strain evidence="11">UWPOB_OBS1</strain>
    </source>
</reference>
<proteinExistence type="inferred from homology"/>
<comment type="subcellular location">
    <subcellularLocation>
        <location evidence="10">Cell membrane</location>
        <topology evidence="10">Multi-pass membrane protein</topology>
    </subcellularLocation>
</comment>
<comment type="pathway">
    <text evidence="10">Lipid metabolism; phospholipid metabolism.</text>
</comment>
<comment type="function">
    <text evidence="10">Catalyzes the transfer of an acyl group from acyl-phosphate (acyl-PO(4)) to glycerol-3-phosphate (G3P) to form lysophosphatidic acid (LPA). This enzyme utilizes acyl-phosphate as fatty acyl donor, but not acyl-CoA or acyl-ACP.</text>
</comment>
<dbReference type="AlphaFoldDB" id="A0A8J7PC27"/>
<dbReference type="Pfam" id="PF02660">
    <property type="entry name" value="G3P_acyltransf"/>
    <property type="match status" value="1"/>
</dbReference>
<evidence type="ECO:0000256" key="10">
    <source>
        <dbReference type="HAMAP-Rule" id="MF_01043"/>
    </source>
</evidence>
<keyword evidence="7 10" id="KW-0472">Membrane</keyword>
<evidence type="ECO:0000256" key="7">
    <source>
        <dbReference type="ARBA" id="ARBA00023136"/>
    </source>
</evidence>
<evidence type="ECO:0000256" key="5">
    <source>
        <dbReference type="ARBA" id="ARBA00022989"/>
    </source>
</evidence>
<evidence type="ECO:0000256" key="4">
    <source>
        <dbReference type="ARBA" id="ARBA00022692"/>
    </source>
</evidence>
<feature type="transmembrane region" description="Helical" evidence="10">
    <location>
        <begin position="167"/>
        <end position="188"/>
    </location>
</feature>
<keyword evidence="2 10" id="KW-0444">Lipid biosynthesis</keyword>
<keyword evidence="4 10" id="KW-0812">Transmembrane</keyword>
<dbReference type="GO" id="GO:0005886">
    <property type="term" value="C:plasma membrane"/>
    <property type="evidence" value="ECO:0007669"/>
    <property type="project" value="UniProtKB-SubCell"/>
</dbReference>
<keyword evidence="8 10" id="KW-0594">Phospholipid biosynthesis</keyword>
<keyword evidence="5 10" id="KW-1133">Transmembrane helix</keyword>
<dbReference type="UniPathway" id="UPA00085"/>
<gene>
    <name evidence="10 11" type="primary">plsY</name>
    <name evidence="11" type="ORF">J0M35_02390</name>
</gene>
<comment type="similarity">
    <text evidence="10">Belongs to the PlsY family.</text>
</comment>
<dbReference type="SMART" id="SM01207">
    <property type="entry name" value="G3P_acyltransf"/>
    <property type="match status" value="1"/>
</dbReference>
<dbReference type="InterPro" id="IPR003811">
    <property type="entry name" value="G3P_acylTferase_PlsY"/>
</dbReference>
<keyword evidence="6 10" id="KW-0443">Lipid metabolism</keyword>
<name>A0A8J7PC27_9BACT</name>
<evidence type="ECO:0000256" key="9">
    <source>
        <dbReference type="ARBA" id="ARBA00023264"/>
    </source>
</evidence>
<dbReference type="PANTHER" id="PTHR30309:SF0">
    <property type="entry name" value="GLYCEROL-3-PHOSPHATE ACYLTRANSFERASE-RELATED"/>
    <property type="match status" value="1"/>
</dbReference>
<dbReference type="NCBIfam" id="TIGR00023">
    <property type="entry name" value="glycerol-3-phosphate 1-O-acyltransferase PlsY"/>
    <property type="match status" value="1"/>
</dbReference>
<keyword evidence="1 10" id="KW-1003">Cell membrane</keyword>